<evidence type="ECO:0000313" key="2">
    <source>
        <dbReference type="Proteomes" id="UP000198878"/>
    </source>
</evidence>
<reference evidence="2" key="1">
    <citation type="submission" date="2016-10" db="EMBL/GenBank/DDBJ databases">
        <authorList>
            <person name="Varghese N."/>
            <person name="Submissions S."/>
        </authorList>
    </citation>
    <scope>NUCLEOTIDE SEQUENCE [LARGE SCALE GENOMIC DNA]</scope>
    <source>
        <strain evidence="2">DSM 44654</strain>
    </source>
</reference>
<evidence type="ECO:0008006" key="3">
    <source>
        <dbReference type="Google" id="ProtNLM"/>
    </source>
</evidence>
<keyword evidence="2" id="KW-1185">Reference proteome</keyword>
<name>A0A1H5RF74_9PSEU</name>
<dbReference type="Proteomes" id="UP000198878">
    <property type="component" value="Unassembled WGS sequence"/>
</dbReference>
<organism evidence="1 2">
    <name type="scientific">Amycolatopsis pretoriensis</name>
    <dbReference type="NCBI Taxonomy" id="218821"/>
    <lineage>
        <taxon>Bacteria</taxon>
        <taxon>Bacillati</taxon>
        <taxon>Actinomycetota</taxon>
        <taxon>Actinomycetes</taxon>
        <taxon>Pseudonocardiales</taxon>
        <taxon>Pseudonocardiaceae</taxon>
        <taxon>Amycolatopsis</taxon>
    </lineage>
</organism>
<proteinExistence type="predicted"/>
<sequence length="244" mass="26626">MSSADHLRVVARALAQDRDLVGELDSIFSRAQALNIDFRGTARLRLRQRVHQLVGNLDRERALLDGVDVHAVGPRAGELAAGVERSLGRAQELAVSFGRTLELGGLLDLDQRPASAVLVAVAHALDDSVAAVAALTGVCAQSPEPAASARRAPLWVSQRVAGFAVRLLPWEERQRYLDEYVSELDELAQTENLSRRAQLWHALRLLARTPALRFALRATEPQAPRARSTAMSRLAGLITPWSDV</sequence>
<dbReference type="STRING" id="218821.SAMN05421837_111105"/>
<dbReference type="EMBL" id="FNUJ01000011">
    <property type="protein sequence ID" value="SEF36684.1"/>
    <property type="molecule type" value="Genomic_DNA"/>
</dbReference>
<dbReference type="OrthoDB" id="10011587at2"/>
<evidence type="ECO:0000313" key="1">
    <source>
        <dbReference type="EMBL" id="SEF36684.1"/>
    </source>
</evidence>
<dbReference type="RefSeq" id="WP_086675189.1">
    <property type="nucleotide sequence ID" value="NZ_FNUJ01000011.1"/>
</dbReference>
<protein>
    <recommendedName>
        <fullName evidence="3">CHAD domain-containing protein</fullName>
    </recommendedName>
</protein>
<dbReference type="AlphaFoldDB" id="A0A1H5RF74"/>
<gene>
    <name evidence="1" type="ORF">SAMN05421837_111105</name>
</gene>
<accession>A0A1H5RF74</accession>